<reference evidence="1" key="2">
    <citation type="submission" date="2020-11" db="EMBL/GenBank/DDBJ databases">
        <authorList>
            <person name="McCartney M.A."/>
            <person name="Auch B."/>
            <person name="Kono T."/>
            <person name="Mallez S."/>
            <person name="Becker A."/>
            <person name="Gohl D.M."/>
            <person name="Silverstein K.A.T."/>
            <person name="Koren S."/>
            <person name="Bechman K.B."/>
            <person name="Herman A."/>
            <person name="Abrahante J.E."/>
            <person name="Garbe J."/>
        </authorList>
    </citation>
    <scope>NUCLEOTIDE SEQUENCE</scope>
    <source>
        <strain evidence="1">Duluth1</strain>
        <tissue evidence="1">Whole animal</tissue>
    </source>
</reference>
<evidence type="ECO:0000313" key="2">
    <source>
        <dbReference type="Proteomes" id="UP000828390"/>
    </source>
</evidence>
<gene>
    <name evidence="1" type="ORF">DPMN_157165</name>
</gene>
<comment type="caution">
    <text evidence="1">The sequence shown here is derived from an EMBL/GenBank/DDBJ whole genome shotgun (WGS) entry which is preliminary data.</text>
</comment>
<protein>
    <submittedName>
        <fullName evidence="1">Uncharacterized protein</fullName>
    </submittedName>
</protein>
<sequence length="98" mass="11349">MILRKKFDKMRKEHDLEIGNLREMFNNVVSGLNSTDRTLRSEVDTIKNETKENFSAAQKLVHDSYTVCQKEINHTRAYFKNGLLQVNESLTDRSLSAS</sequence>
<dbReference type="EMBL" id="JAIWYP010000008">
    <property type="protein sequence ID" value="KAH3779363.1"/>
    <property type="molecule type" value="Genomic_DNA"/>
</dbReference>
<keyword evidence="2" id="KW-1185">Reference proteome</keyword>
<dbReference type="Proteomes" id="UP000828390">
    <property type="component" value="Unassembled WGS sequence"/>
</dbReference>
<dbReference type="AlphaFoldDB" id="A0A9D4EGP5"/>
<organism evidence="1 2">
    <name type="scientific">Dreissena polymorpha</name>
    <name type="common">Zebra mussel</name>
    <name type="synonym">Mytilus polymorpha</name>
    <dbReference type="NCBI Taxonomy" id="45954"/>
    <lineage>
        <taxon>Eukaryota</taxon>
        <taxon>Metazoa</taxon>
        <taxon>Spiralia</taxon>
        <taxon>Lophotrochozoa</taxon>
        <taxon>Mollusca</taxon>
        <taxon>Bivalvia</taxon>
        <taxon>Autobranchia</taxon>
        <taxon>Heteroconchia</taxon>
        <taxon>Euheterodonta</taxon>
        <taxon>Imparidentia</taxon>
        <taxon>Neoheterodontei</taxon>
        <taxon>Myida</taxon>
        <taxon>Dreissenoidea</taxon>
        <taxon>Dreissenidae</taxon>
        <taxon>Dreissena</taxon>
    </lineage>
</organism>
<accession>A0A9D4EGP5</accession>
<proteinExistence type="predicted"/>
<reference evidence="1" key="1">
    <citation type="journal article" date="2019" name="bioRxiv">
        <title>The Genome of the Zebra Mussel, Dreissena polymorpha: A Resource for Invasive Species Research.</title>
        <authorList>
            <person name="McCartney M.A."/>
            <person name="Auch B."/>
            <person name="Kono T."/>
            <person name="Mallez S."/>
            <person name="Zhang Y."/>
            <person name="Obille A."/>
            <person name="Becker A."/>
            <person name="Abrahante J.E."/>
            <person name="Garbe J."/>
            <person name="Badalamenti J.P."/>
            <person name="Herman A."/>
            <person name="Mangelson H."/>
            <person name="Liachko I."/>
            <person name="Sullivan S."/>
            <person name="Sone E.D."/>
            <person name="Koren S."/>
            <person name="Silverstein K.A.T."/>
            <person name="Beckman K.B."/>
            <person name="Gohl D.M."/>
        </authorList>
    </citation>
    <scope>NUCLEOTIDE SEQUENCE</scope>
    <source>
        <strain evidence="1">Duluth1</strain>
        <tissue evidence="1">Whole animal</tissue>
    </source>
</reference>
<evidence type="ECO:0000313" key="1">
    <source>
        <dbReference type="EMBL" id="KAH3779363.1"/>
    </source>
</evidence>
<name>A0A9D4EGP5_DREPO</name>